<feature type="compositionally biased region" description="Basic and acidic residues" evidence="3">
    <location>
        <begin position="274"/>
        <end position="287"/>
    </location>
</feature>
<dbReference type="InterPro" id="IPR010126">
    <property type="entry name" value="Esterase_phb"/>
</dbReference>
<evidence type="ECO:0000256" key="1">
    <source>
        <dbReference type="ARBA" id="ARBA00022729"/>
    </source>
</evidence>
<protein>
    <submittedName>
        <fullName evidence="5">Uncharacterized protein</fullName>
    </submittedName>
</protein>
<feature type="compositionally biased region" description="Basic and acidic residues" evidence="3">
    <location>
        <begin position="298"/>
        <end position="317"/>
    </location>
</feature>
<keyword evidence="4" id="KW-1133">Transmembrane helix</keyword>
<feature type="transmembrane region" description="Helical" evidence="4">
    <location>
        <begin position="6"/>
        <end position="23"/>
    </location>
</feature>
<evidence type="ECO:0000313" key="6">
    <source>
        <dbReference type="Proteomes" id="UP000007319"/>
    </source>
</evidence>
<dbReference type="Gene3D" id="3.40.50.1820">
    <property type="entry name" value="alpha/beta hydrolase"/>
    <property type="match status" value="1"/>
</dbReference>
<gene>
    <name evidence="5" type="ORF">AZOBR_100057</name>
</gene>
<dbReference type="InterPro" id="IPR029058">
    <property type="entry name" value="AB_hydrolase_fold"/>
</dbReference>
<reference evidence="5 6" key="1">
    <citation type="journal article" date="2011" name="PLoS Genet.">
        <title>Azospirillum genomes reveal transition of bacteria from aquatic to terrestrial environments.</title>
        <authorList>
            <person name="Wisniewski-Dye F."/>
            <person name="Borziak K."/>
            <person name="Khalsa-Moyers G."/>
            <person name="Alexandre G."/>
            <person name="Sukharnikov L.O."/>
            <person name="Wuichet K."/>
            <person name="Hurst G.B."/>
            <person name="McDonald W.H."/>
            <person name="Robertson J.S."/>
            <person name="Barbe V."/>
            <person name="Calteau A."/>
            <person name="Rouy Z."/>
            <person name="Mangenot S."/>
            <person name="Prigent-Combaret C."/>
            <person name="Normand P."/>
            <person name="Boyer M."/>
            <person name="Siguier P."/>
            <person name="Dessaux Y."/>
            <person name="Elmerich C."/>
            <person name="Condemine G."/>
            <person name="Krishnen G."/>
            <person name="Kennedy I."/>
            <person name="Paterson A.H."/>
            <person name="Gonzalez V."/>
            <person name="Mavingui P."/>
            <person name="Zhulin I.B."/>
        </authorList>
    </citation>
    <scope>NUCLEOTIDE SEQUENCE [LARGE SCALE GENOMIC DNA]</scope>
    <source>
        <strain evidence="5 6">Sp245</strain>
    </source>
</reference>
<dbReference type="InterPro" id="IPR050955">
    <property type="entry name" value="Plant_Biomass_Hydrol_Est"/>
</dbReference>
<evidence type="ECO:0000256" key="3">
    <source>
        <dbReference type="SAM" id="MobiDB-lite"/>
    </source>
</evidence>
<dbReference type="GO" id="GO:0016787">
    <property type="term" value="F:hydrolase activity"/>
    <property type="evidence" value="ECO:0007669"/>
    <property type="project" value="UniProtKB-KW"/>
</dbReference>
<dbReference type="AlphaFoldDB" id="A0A9P1JQ62"/>
<keyword evidence="1" id="KW-0732">Signal</keyword>
<dbReference type="PANTHER" id="PTHR43037">
    <property type="entry name" value="UNNAMED PRODUCT-RELATED"/>
    <property type="match status" value="1"/>
</dbReference>
<keyword evidence="6" id="KW-1185">Reference proteome</keyword>
<dbReference type="GO" id="GO:0005576">
    <property type="term" value="C:extracellular region"/>
    <property type="evidence" value="ECO:0007669"/>
    <property type="project" value="InterPro"/>
</dbReference>
<dbReference type="Pfam" id="PF10503">
    <property type="entry name" value="Esterase_PHB"/>
    <property type="match status" value="1"/>
</dbReference>
<name>A0A9P1JQ62_9PROT</name>
<organism evidence="5 6">
    <name type="scientific">Azospirillum baldaniorum</name>
    <dbReference type="NCBI Taxonomy" id="1064539"/>
    <lineage>
        <taxon>Bacteria</taxon>
        <taxon>Pseudomonadati</taxon>
        <taxon>Pseudomonadota</taxon>
        <taxon>Alphaproteobacteria</taxon>
        <taxon>Rhodospirillales</taxon>
        <taxon>Azospirillaceae</taxon>
        <taxon>Azospirillum</taxon>
    </lineage>
</organism>
<feature type="compositionally biased region" description="Low complexity" evidence="3">
    <location>
        <begin position="288"/>
        <end position="297"/>
    </location>
</feature>
<dbReference type="PANTHER" id="PTHR43037:SF1">
    <property type="entry name" value="BLL1128 PROTEIN"/>
    <property type="match status" value="1"/>
</dbReference>
<evidence type="ECO:0000256" key="2">
    <source>
        <dbReference type="ARBA" id="ARBA00022801"/>
    </source>
</evidence>
<keyword evidence="4" id="KW-0812">Transmembrane</keyword>
<dbReference type="SUPFAM" id="SSF53474">
    <property type="entry name" value="alpha/beta-Hydrolases"/>
    <property type="match status" value="1"/>
</dbReference>
<dbReference type="KEGG" id="abs:AZOBR_100057"/>
<feature type="compositionally biased region" description="Basic residues" evidence="3">
    <location>
        <begin position="370"/>
        <end position="379"/>
    </location>
</feature>
<keyword evidence="2" id="KW-0378">Hydrolase</keyword>
<sequence length="449" mass="48146">MIDQIGAEIGCLISHHCFICCLVRNRDRRHHRSLRRNGESIMALGAWLRVSLAVAIIGLSTLLSGHASALSPRQYRWDELPGDAFNAQGSALKASVYVSVGARVRGKAPLLVLLHGCEQDASSFFTDSGWMDIADRYGLIVLLPEQQHNAFAMVGGASRYGNPLGCFNFADRLTSSLKGGVPREAGAIVSMVDAVRAGKGLDRDGPRIEDGRVYVTGLSAGAGMAATLLADFPQVFAGGALFRWRSGTVRPEHAVGRVPLRHLRVARLRRGEGALRRLRQPRMDESGPARPAPCRASARADRPGDGGLHRGPAERPLPDQPMDGLPWFEDRRSGGHRAGTLLAGARRAARLRPGGCQRPVGGDGASEGRRPRHAHRHRQPAASLRAGAGVGDEDLHRGCRLLRRRAGRRLPATGTVTPAGRAAGGSGTHQSGATARRTFRNAVCQTMQI</sequence>
<keyword evidence="4" id="KW-0472">Membrane</keyword>
<feature type="region of interest" description="Disordered" evidence="3">
    <location>
        <begin position="412"/>
        <end position="434"/>
    </location>
</feature>
<dbReference type="EMBL" id="HE577327">
    <property type="protein sequence ID" value="CCC97671.1"/>
    <property type="molecule type" value="Genomic_DNA"/>
</dbReference>
<accession>A0A9P1JQ62</accession>
<feature type="region of interest" description="Disordered" evidence="3">
    <location>
        <begin position="352"/>
        <end position="392"/>
    </location>
</feature>
<feature type="transmembrane region" description="Helical" evidence="4">
    <location>
        <begin position="44"/>
        <end position="63"/>
    </location>
</feature>
<proteinExistence type="predicted"/>
<evidence type="ECO:0000313" key="5">
    <source>
        <dbReference type="EMBL" id="CCC97671.1"/>
    </source>
</evidence>
<evidence type="ECO:0000256" key="4">
    <source>
        <dbReference type="SAM" id="Phobius"/>
    </source>
</evidence>
<dbReference type="Proteomes" id="UP000007319">
    <property type="component" value="Chromosome"/>
</dbReference>
<feature type="region of interest" description="Disordered" evidence="3">
    <location>
        <begin position="274"/>
        <end position="326"/>
    </location>
</feature>